<gene>
    <name evidence="18" type="ORF">GSOID_T00010710001</name>
</gene>
<dbReference type="GO" id="GO:0007015">
    <property type="term" value="P:actin filament organization"/>
    <property type="evidence" value="ECO:0007669"/>
    <property type="project" value="TreeGrafter"/>
</dbReference>
<keyword evidence="6" id="KW-1009">Hearing</keyword>
<name>E4XGU5_OIKDI</name>
<dbReference type="CDD" id="cd21759">
    <property type="entry name" value="CBD_MYO6-like"/>
    <property type="match status" value="1"/>
</dbReference>
<keyword evidence="11 14" id="KW-0505">Motor protein</keyword>
<evidence type="ECO:0000313" key="19">
    <source>
        <dbReference type="Proteomes" id="UP000001307"/>
    </source>
</evidence>
<evidence type="ECO:0000256" key="16">
    <source>
        <dbReference type="SAM" id="MobiDB-lite"/>
    </source>
</evidence>
<dbReference type="GO" id="GO:0007605">
    <property type="term" value="P:sensory perception of sound"/>
    <property type="evidence" value="ECO:0007669"/>
    <property type="project" value="UniProtKB-KW"/>
</dbReference>
<feature type="coiled-coil region" evidence="15">
    <location>
        <begin position="860"/>
        <end position="887"/>
    </location>
</feature>
<dbReference type="SUPFAM" id="SSF52540">
    <property type="entry name" value="P-loop containing nucleoside triphosphate hydrolases"/>
    <property type="match status" value="1"/>
</dbReference>
<keyword evidence="10 14" id="KW-0518">Myosin</keyword>
<dbReference type="GO" id="GO:0016459">
    <property type="term" value="C:myosin complex"/>
    <property type="evidence" value="ECO:0007669"/>
    <property type="project" value="UniProtKB-KW"/>
</dbReference>
<keyword evidence="12 14" id="KW-0009">Actin-binding</keyword>
<dbReference type="GO" id="GO:0051015">
    <property type="term" value="F:actin filament binding"/>
    <property type="evidence" value="ECO:0007669"/>
    <property type="project" value="InterPro"/>
</dbReference>
<evidence type="ECO:0000256" key="12">
    <source>
        <dbReference type="ARBA" id="ARBA00023203"/>
    </source>
</evidence>
<dbReference type="GO" id="GO:0005524">
    <property type="term" value="F:ATP binding"/>
    <property type="evidence" value="ECO:0007669"/>
    <property type="project" value="UniProtKB-UniRule"/>
</dbReference>
<evidence type="ECO:0000256" key="10">
    <source>
        <dbReference type="ARBA" id="ARBA00023123"/>
    </source>
</evidence>
<dbReference type="Gene3D" id="6.10.220.10">
    <property type="match status" value="1"/>
</dbReference>
<feature type="region of interest" description="Actin-binding" evidence="14">
    <location>
        <begin position="645"/>
        <end position="667"/>
    </location>
</feature>
<dbReference type="GO" id="GO:0005886">
    <property type="term" value="C:plasma membrane"/>
    <property type="evidence" value="ECO:0007669"/>
    <property type="project" value="TreeGrafter"/>
</dbReference>
<dbReference type="EMBL" id="FN653049">
    <property type="protein sequence ID" value="CBY09893.1"/>
    <property type="molecule type" value="Genomic_DNA"/>
</dbReference>
<evidence type="ECO:0000256" key="11">
    <source>
        <dbReference type="ARBA" id="ARBA00023175"/>
    </source>
</evidence>
<dbReference type="FunFam" id="1.10.10.820:FF:000001">
    <property type="entry name" value="Myosin heavy chain"/>
    <property type="match status" value="1"/>
</dbReference>
<feature type="region of interest" description="Disordered" evidence="16">
    <location>
        <begin position="994"/>
        <end position="1049"/>
    </location>
</feature>
<dbReference type="InterPro" id="IPR000048">
    <property type="entry name" value="IQ_motif_EF-hand-BS"/>
</dbReference>
<dbReference type="Gene3D" id="1.20.120.720">
    <property type="entry name" value="Myosin VI head, motor domain, U50 subdomain"/>
    <property type="match status" value="1"/>
</dbReference>
<dbReference type="SMART" id="SM00015">
    <property type="entry name" value="IQ"/>
    <property type="match status" value="1"/>
</dbReference>
<evidence type="ECO:0000259" key="17">
    <source>
        <dbReference type="PROSITE" id="PS51456"/>
    </source>
</evidence>
<dbReference type="GO" id="GO:0005516">
    <property type="term" value="F:calmodulin binding"/>
    <property type="evidence" value="ECO:0007669"/>
    <property type="project" value="UniProtKB-KW"/>
</dbReference>
<keyword evidence="7 14" id="KW-0547">Nucleotide-binding</keyword>
<evidence type="ECO:0000256" key="3">
    <source>
        <dbReference type="ARBA" id="ARBA00015382"/>
    </source>
</evidence>
<dbReference type="InterPro" id="IPR001609">
    <property type="entry name" value="Myosin_head_motor_dom-like"/>
</dbReference>
<dbReference type="Gene3D" id="1.20.58.530">
    <property type="match status" value="1"/>
</dbReference>
<dbReference type="PANTHER" id="PTHR13140">
    <property type="entry name" value="MYOSIN"/>
    <property type="match status" value="1"/>
</dbReference>
<dbReference type="PROSITE" id="PS50096">
    <property type="entry name" value="IQ"/>
    <property type="match status" value="1"/>
</dbReference>
<dbReference type="Proteomes" id="UP000001307">
    <property type="component" value="Unassembled WGS sequence"/>
</dbReference>
<dbReference type="InterPro" id="IPR036114">
    <property type="entry name" value="MYSc_Myo6"/>
</dbReference>
<keyword evidence="15" id="KW-0175">Coiled coil</keyword>
<sequence>MEHDKDGAEPVQTFEQDATTEREERVKMNLDDVVWAPCPREGYKTAKIKDIGSTDITVKYSDGSTAVFGYDDIYPIEKDLTRTVDDNCALMYLNVANLLNNSKQRYMNDKFYTYVANILVAINPYKNIKGFYDAATIKAYKGKSLGTLPPHCFAIADKSYRDMKVFNQSQSVIVSGESGAGKTENTKFMINYLVSNYGSGQTSLDSKIIEANPLLEAFGNAKTVRNNNSSRFGKFIEVHFNDKHAVDGAQFSHYLLERSRIVSQNKNERNYHIFYRLCAGAPADVKNALKLQAPGAYQYLNQGDTRLFGGQLDDPIDFVRTENAMKKIGMAKDKRMDVFKIVAAVLHLGNVEIIDGSNGGAEVTPKGIPAINAAAELLGMDATQLIESITTRATKIPGEATLVKVGQFSLIARNAIHARDALAKALYAKLFDHVCDLINKSIPAGGASFIGILDIAGFEYFENNSFEQFCINYCNEKLQQFFNKRTLKDEMELYKVEGLRTKGVDYIDNQDMIELIEKPRVGIIDVLDEEMKLPKPLDSHFAETLYNNHRKNGRFLSPRKSPVTKYKALTDSEAFILRHFAGAVCYNVNGFVDKNTDGLHDSLLQLCATAKHSILIKMFAGDAKRKTGRGKLQLKSNGSTFRTNLNILMEKLNSTGSSFIRCIKPNEKMAPQEFNGASIMSQLHSAGIPAVLELMQAGYPSRTHFSDLYGMYKKHMPAKLSKLDPKLFTRALFQALGLNTNDFTYGVSKVFFKPGKFAAFDQMMNGDPEHLREMLKKVEQWLIKARWRFYIHGVWMAIKLKKKIEYRREAATTVQAYWRGWLVRRRQKLCLELLRRSKNLVARSDELIQAASKVPKGKARDDMLKQVQNHQAQLNAAQLATKKLAREKNPHTSPQIKKIDQNIQALLAQEGKLMKSIASLSKAEQERLRKLEEERKQKEEEERQRKLEEEERKRKEEEDRRTRAVMEKQRKIEEAKRKEEELKMKKVQAQLEAEMAKDAAAETAKRQTEEQERRDRELASRLQMEQDESGTQVGLSTAPDRQKNIAKNEKGQRYDLTKWNYAQLRDFINTSSDVEMIKSCREEFARRLQAYHKWKDQNKATGQNAGTQSEVRMPDNVRAMAEQAVSQSTSSSSATINKKQRFFKVPFNPRQGGAKLGWWYAHFDGSYVKRQMELHPNKEPILLIRGRHDLEMCELSLEKTGLTSRKGAEIFPIAFDEMWERCGGKLITDWKPPPRRKQN</sequence>
<dbReference type="PANTHER" id="PTHR13140:SF745">
    <property type="entry name" value="UNCONVENTIONAL MYOSIN-VI"/>
    <property type="match status" value="1"/>
</dbReference>
<organism evidence="18">
    <name type="scientific">Oikopleura dioica</name>
    <name type="common">Tunicate</name>
    <dbReference type="NCBI Taxonomy" id="34765"/>
    <lineage>
        <taxon>Eukaryota</taxon>
        <taxon>Metazoa</taxon>
        <taxon>Chordata</taxon>
        <taxon>Tunicata</taxon>
        <taxon>Appendicularia</taxon>
        <taxon>Copelata</taxon>
        <taxon>Oikopleuridae</taxon>
        <taxon>Oikopleura</taxon>
    </lineage>
</organism>
<protein>
    <recommendedName>
        <fullName evidence="3">Unconventional myosin-VI</fullName>
    </recommendedName>
    <alternativeName>
        <fullName evidence="13">Unconventional myosin-6</fullName>
    </alternativeName>
</protein>
<evidence type="ECO:0000256" key="6">
    <source>
        <dbReference type="ARBA" id="ARBA00022740"/>
    </source>
</evidence>
<evidence type="ECO:0000313" key="18">
    <source>
        <dbReference type="EMBL" id="CBY09893.1"/>
    </source>
</evidence>
<evidence type="ECO:0000256" key="2">
    <source>
        <dbReference type="ARBA" id="ARBA00008314"/>
    </source>
</evidence>
<evidence type="ECO:0000256" key="9">
    <source>
        <dbReference type="ARBA" id="ARBA00022860"/>
    </source>
</evidence>
<dbReference type="InterPro" id="IPR027417">
    <property type="entry name" value="P-loop_NTPase"/>
</dbReference>
<dbReference type="Gene3D" id="3.40.850.10">
    <property type="entry name" value="Kinesin motor domain"/>
    <property type="match status" value="1"/>
</dbReference>
<evidence type="ECO:0000256" key="4">
    <source>
        <dbReference type="ARBA" id="ARBA00022490"/>
    </source>
</evidence>
<feature type="compositionally biased region" description="Basic and acidic residues" evidence="16">
    <location>
        <begin position="1040"/>
        <end position="1049"/>
    </location>
</feature>
<dbReference type="Gene3D" id="2.30.30.360">
    <property type="entry name" value="Myosin S1 fragment, N-terminal"/>
    <property type="match status" value="1"/>
</dbReference>
<dbReference type="PRINTS" id="PR00193">
    <property type="entry name" value="MYOSINHEAVY"/>
</dbReference>
<dbReference type="GO" id="GO:0030048">
    <property type="term" value="P:actin filament-based movement"/>
    <property type="evidence" value="ECO:0007669"/>
    <property type="project" value="TreeGrafter"/>
</dbReference>
<dbReference type="SMART" id="SM00242">
    <property type="entry name" value="MYSc"/>
    <property type="match status" value="1"/>
</dbReference>
<feature type="region of interest" description="Disordered" evidence="16">
    <location>
        <begin position="1"/>
        <end position="22"/>
    </location>
</feature>
<dbReference type="GO" id="GO:0030139">
    <property type="term" value="C:endocytic vesicle"/>
    <property type="evidence" value="ECO:0007669"/>
    <property type="project" value="TreeGrafter"/>
</dbReference>
<dbReference type="InterPro" id="IPR036961">
    <property type="entry name" value="Kinesin_motor_dom_sf"/>
</dbReference>
<dbReference type="FunCoup" id="E4XGU5">
    <property type="interactions" value="33"/>
</dbReference>
<evidence type="ECO:0000256" key="1">
    <source>
        <dbReference type="ARBA" id="ARBA00004496"/>
    </source>
</evidence>
<keyword evidence="8 14" id="KW-0067">ATP-binding</keyword>
<reference evidence="18" key="1">
    <citation type="journal article" date="2010" name="Science">
        <title>Plasticity of animal genome architecture unmasked by rapid evolution of a pelagic tunicate.</title>
        <authorList>
            <person name="Denoeud F."/>
            <person name="Henriet S."/>
            <person name="Mungpakdee S."/>
            <person name="Aury J.M."/>
            <person name="Da Silva C."/>
            <person name="Brinkmann H."/>
            <person name="Mikhaleva J."/>
            <person name="Olsen L.C."/>
            <person name="Jubin C."/>
            <person name="Canestro C."/>
            <person name="Bouquet J.M."/>
            <person name="Danks G."/>
            <person name="Poulain J."/>
            <person name="Campsteijn C."/>
            <person name="Adamski M."/>
            <person name="Cross I."/>
            <person name="Yadetie F."/>
            <person name="Muffato M."/>
            <person name="Louis A."/>
            <person name="Butcher S."/>
            <person name="Tsagkogeorga G."/>
            <person name="Konrad A."/>
            <person name="Singh S."/>
            <person name="Jensen M.F."/>
            <person name="Cong E.H."/>
            <person name="Eikeseth-Otteraa H."/>
            <person name="Noel B."/>
            <person name="Anthouard V."/>
            <person name="Porcel B.M."/>
            <person name="Kachouri-Lafond R."/>
            <person name="Nishino A."/>
            <person name="Ugolini M."/>
            <person name="Chourrout P."/>
            <person name="Nishida H."/>
            <person name="Aasland R."/>
            <person name="Huzurbazar S."/>
            <person name="Westhof E."/>
            <person name="Delsuc F."/>
            <person name="Lehrach H."/>
            <person name="Reinhardt R."/>
            <person name="Weissenbach J."/>
            <person name="Roy S.W."/>
            <person name="Artiguenave F."/>
            <person name="Postlethwait J.H."/>
            <person name="Manak J.R."/>
            <person name="Thompson E.M."/>
            <person name="Jaillon O."/>
            <person name="Du Pasquier L."/>
            <person name="Boudinot P."/>
            <person name="Liberles D.A."/>
            <person name="Volff J.N."/>
            <person name="Philippe H."/>
            <person name="Lenhard B."/>
            <person name="Roest Crollius H."/>
            <person name="Wincker P."/>
            <person name="Chourrout D."/>
        </authorList>
    </citation>
    <scope>NUCLEOTIDE SEQUENCE [LARGE SCALE GENOMIC DNA]</scope>
</reference>
<dbReference type="OrthoDB" id="6108017at2759"/>
<comment type="subcellular location">
    <subcellularLocation>
        <location evidence="1">Cytoplasm</location>
    </subcellularLocation>
</comment>
<dbReference type="CDD" id="cd01382">
    <property type="entry name" value="MYSc_Myo6"/>
    <property type="match status" value="1"/>
</dbReference>
<dbReference type="AlphaFoldDB" id="E4XGU5"/>
<dbReference type="Gene3D" id="1.10.10.820">
    <property type="match status" value="1"/>
</dbReference>
<evidence type="ECO:0000256" key="7">
    <source>
        <dbReference type="ARBA" id="ARBA00022741"/>
    </source>
</evidence>
<dbReference type="InterPro" id="IPR008989">
    <property type="entry name" value="Myosin_S1_N"/>
</dbReference>
<evidence type="ECO:0000256" key="8">
    <source>
        <dbReference type="ARBA" id="ARBA00022840"/>
    </source>
</evidence>
<evidence type="ECO:0000256" key="15">
    <source>
        <dbReference type="SAM" id="Coils"/>
    </source>
</evidence>
<feature type="binding site" evidence="14">
    <location>
        <begin position="176"/>
        <end position="183"/>
    </location>
    <ligand>
        <name>ATP</name>
        <dbReference type="ChEBI" id="CHEBI:30616"/>
    </ligand>
</feature>
<comment type="similarity">
    <text evidence="2 14">Belongs to the TRAFAC class myosin-kinesin ATPase superfamily. Myosin family.</text>
</comment>
<keyword evidence="5" id="KW-0597">Phosphoprotein</keyword>
<evidence type="ECO:0000256" key="14">
    <source>
        <dbReference type="PROSITE-ProRule" id="PRU00782"/>
    </source>
</evidence>
<accession>E4XGU5</accession>
<keyword evidence="4" id="KW-0963">Cytoplasm</keyword>
<dbReference type="InterPro" id="IPR049016">
    <property type="entry name" value="MYO6_lever"/>
</dbReference>
<dbReference type="Pfam" id="PF21521">
    <property type="entry name" value="MYO6_lever"/>
    <property type="match status" value="1"/>
</dbReference>
<dbReference type="Pfam" id="PF16521">
    <property type="entry name" value="Myosin-VI_CBD"/>
    <property type="match status" value="1"/>
</dbReference>
<feature type="domain" description="Myosin motor" evidence="17">
    <location>
        <begin position="82"/>
        <end position="765"/>
    </location>
</feature>
<dbReference type="Gene3D" id="3.30.70.1590">
    <property type="match status" value="1"/>
</dbReference>
<evidence type="ECO:0000256" key="5">
    <source>
        <dbReference type="ARBA" id="ARBA00022553"/>
    </source>
</evidence>
<dbReference type="GO" id="GO:0000146">
    <property type="term" value="F:microfilament motor activity"/>
    <property type="evidence" value="ECO:0007669"/>
    <property type="project" value="TreeGrafter"/>
</dbReference>
<dbReference type="CDD" id="cd22265">
    <property type="entry name" value="UDM1_RNF168"/>
    <property type="match status" value="1"/>
</dbReference>
<proteinExistence type="inferred from homology"/>
<dbReference type="Pfam" id="PF00063">
    <property type="entry name" value="Myosin_head"/>
    <property type="match status" value="1"/>
</dbReference>
<keyword evidence="19" id="KW-1185">Reference proteome</keyword>
<feature type="region of interest" description="Disordered" evidence="16">
    <location>
        <begin position="932"/>
        <end position="967"/>
    </location>
</feature>
<keyword evidence="9" id="KW-0112">Calmodulin-binding</keyword>
<evidence type="ECO:0000256" key="13">
    <source>
        <dbReference type="ARBA" id="ARBA00030027"/>
    </source>
</evidence>
<dbReference type="InterPro" id="IPR032412">
    <property type="entry name" value="Myosin-VI_CBD"/>
</dbReference>
<dbReference type="InParanoid" id="E4XGU5"/>
<dbReference type="PROSITE" id="PS51456">
    <property type="entry name" value="MYOSIN_MOTOR"/>
    <property type="match status" value="1"/>
</dbReference>
<feature type="compositionally biased region" description="Basic and acidic residues" evidence="16">
    <location>
        <begin position="994"/>
        <end position="1019"/>
    </location>
</feature>